<accession>A0ABY8PRH7</accession>
<dbReference type="SUPFAM" id="SSF111369">
    <property type="entry name" value="HlyD-like secretion proteins"/>
    <property type="match status" value="1"/>
</dbReference>
<dbReference type="PANTHER" id="PTHR30469">
    <property type="entry name" value="MULTIDRUG RESISTANCE PROTEIN MDTA"/>
    <property type="match status" value="1"/>
</dbReference>
<evidence type="ECO:0000313" key="4">
    <source>
        <dbReference type="Proteomes" id="UP001232493"/>
    </source>
</evidence>
<keyword evidence="1" id="KW-1133">Transmembrane helix</keyword>
<sequence>MKKWIISILIIVAIGVSILFIMQNKKNNVVDSTVKYVEYPVQRGSLTEVIDVSGHIKPKNYRYIYPRVSGKVIEIYKKEGDYVKKGEPILKIDDTSLYISYLNAKQAYESVKGQNTIDEEIKKAQYEKAKKDYESAVIKAPISGKLINFNVELGNTIGTNTLIGVVIDDMSYEFIGYIDLIDYPKVEIGQKLTLTIDGYFDKEIPGIITYLSSGDLTSNNVTVAEIKADLLLPKDDTNLIQENSNVVNSEDKTININNQFNNPNRKALAEKIKNMTPEEREKLKETFMNKRNIGISRKLNLKIFAGVSAEGQIFSTNKENVLKIPLTAITSKNGKTYVLVKKGNDENGNPVPEEREIKLGTITESFAEIVDGLKEGEIVLMKSTSKNISILKKSPTRIPAGRVLGK</sequence>
<keyword evidence="1" id="KW-0812">Transmembrane</keyword>
<dbReference type="Gene3D" id="2.40.50.100">
    <property type="match status" value="1"/>
</dbReference>
<keyword evidence="1" id="KW-0472">Membrane</keyword>
<evidence type="ECO:0000313" key="3">
    <source>
        <dbReference type="EMBL" id="WGS65220.1"/>
    </source>
</evidence>
<dbReference type="EMBL" id="CP069362">
    <property type="protein sequence ID" value="WGS65220.1"/>
    <property type="molecule type" value="Genomic_DNA"/>
</dbReference>
<dbReference type="Gene3D" id="2.40.30.170">
    <property type="match status" value="1"/>
</dbReference>
<dbReference type="PANTHER" id="PTHR30469:SF33">
    <property type="entry name" value="SLR1207 PROTEIN"/>
    <property type="match status" value="1"/>
</dbReference>
<proteinExistence type="predicted"/>
<feature type="transmembrane region" description="Helical" evidence="1">
    <location>
        <begin position="5"/>
        <end position="22"/>
    </location>
</feature>
<dbReference type="Pfam" id="PF25917">
    <property type="entry name" value="BSH_RND"/>
    <property type="match status" value="1"/>
</dbReference>
<protein>
    <submittedName>
        <fullName evidence="3">HlyD family efflux transporter periplasmic adaptor subunit</fullName>
    </submittedName>
</protein>
<dbReference type="Proteomes" id="UP001232493">
    <property type="component" value="Chromosome"/>
</dbReference>
<reference evidence="3 4" key="1">
    <citation type="submission" date="2021-02" db="EMBL/GenBank/DDBJ databases">
        <title>Characterization of Marinitoga sp. nov. str. BP5-C20A.</title>
        <authorList>
            <person name="Erauso G."/>
            <person name="Postec A."/>
        </authorList>
    </citation>
    <scope>NUCLEOTIDE SEQUENCE [LARGE SCALE GENOMIC DNA]</scope>
    <source>
        <strain evidence="3 4">BP5-C20A</strain>
    </source>
</reference>
<evidence type="ECO:0000256" key="1">
    <source>
        <dbReference type="SAM" id="Phobius"/>
    </source>
</evidence>
<gene>
    <name evidence="3" type="ORF">JRV97_01285</name>
</gene>
<evidence type="ECO:0000259" key="2">
    <source>
        <dbReference type="Pfam" id="PF25917"/>
    </source>
</evidence>
<organism evidence="3 4">
    <name type="scientific">Marinitoga aeolica</name>
    <dbReference type="NCBI Taxonomy" id="2809031"/>
    <lineage>
        <taxon>Bacteria</taxon>
        <taxon>Thermotogati</taxon>
        <taxon>Thermotogota</taxon>
        <taxon>Thermotogae</taxon>
        <taxon>Petrotogales</taxon>
        <taxon>Petrotogaceae</taxon>
        <taxon>Marinitoga</taxon>
    </lineage>
</organism>
<name>A0ABY8PRH7_9BACT</name>
<dbReference type="InterPro" id="IPR058625">
    <property type="entry name" value="MdtA-like_BSH"/>
</dbReference>
<dbReference type="Gene3D" id="2.40.420.20">
    <property type="match status" value="1"/>
</dbReference>
<feature type="domain" description="Multidrug resistance protein MdtA-like barrel-sandwich hybrid" evidence="2">
    <location>
        <begin position="64"/>
        <end position="166"/>
    </location>
</feature>
<dbReference type="RefSeq" id="WP_280999519.1">
    <property type="nucleotide sequence ID" value="NZ_CP069362.1"/>
</dbReference>
<keyword evidence="4" id="KW-1185">Reference proteome</keyword>